<organism evidence="2 3">
    <name type="scientific">Homarus americanus</name>
    <name type="common">American lobster</name>
    <dbReference type="NCBI Taxonomy" id="6706"/>
    <lineage>
        <taxon>Eukaryota</taxon>
        <taxon>Metazoa</taxon>
        <taxon>Ecdysozoa</taxon>
        <taxon>Arthropoda</taxon>
        <taxon>Crustacea</taxon>
        <taxon>Multicrustacea</taxon>
        <taxon>Malacostraca</taxon>
        <taxon>Eumalacostraca</taxon>
        <taxon>Eucarida</taxon>
        <taxon>Decapoda</taxon>
        <taxon>Pleocyemata</taxon>
        <taxon>Astacidea</taxon>
        <taxon>Nephropoidea</taxon>
        <taxon>Nephropidae</taxon>
        <taxon>Homarus</taxon>
    </lineage>
</organism>
<evidence type="ECO:0000313" key="2">
    <source>
        <dbReference type="EMBL" id="KAG7172342.1"/>
    </source>
</evidence>
<keyword evidence="2" id="KW-0255">Endonuclease</keyword>
<keyword evidence="2" id="KW-0540">Nuclease</keyword>
<dbReference type="EMBL" id="JAHLQT010011563">
    <property type="protein sequence ID" value="KAG7172342.1"/>
    <property type="molecule type" value="Genomic_DNA"/>
</dbReference>
<proteinExistence type="predicted"/>
<dbReference type="InterPro" id="IPR036397">
    <property type="entry name" value="RNaseH_sf"/>
</dbReference>
<gene>
    <name evidence="2" type="ORF">Hamer_G009711</name>
</gene>
<sequence>MTVSWALDSELNTLKQVHNVPANRNSEDVKAARVAFAQYMCEDGIHQPLVYVDETGYNLYTCRTYGRAPRGQPVNRIVAGQRGSNVTLIAAIYNLAGLFYYEIHVTSVTKEVLKNFVTSLESVLGPEASVILMDNAPCHAEIEQEFEDRVIKKLPPNLS</sequence>
<dbReference type="Gene3D" id="3.30.420.10">
    <property type="entry name" value="Ribonuclease H-like superfamily/Ribonuclease H"/>
    <property type="match status" value="1"/>
</dbReference>
<dbReference type="AlphaFoldDB" id="A0A8J5N2Z6"/>
<keyword evidence="3" id="KW-1185">Reference proteome</keyword>
<feature type="domain" description="Tc1-like transposase DDE" evidence="1">
    <location>
        <begin position="48"/>
        <end position="141"/>
    </location>
</feature>
<reference evidence="2" key="1">
    <citation type="journal article" date="2021" name="Sci. Adv.">
        <title>The American lobster genome reveals insights on longevity, neural, and immune adaptations.</title>
        <authorList>
            <person name="Polinski J.M."/>
            <person name="Zimin A.V."/>
            <person name="Clark K.F."/>
            <person name="Kohn A.B."/>
            <person name="Sadowski N."/>
            <person name="Timp W."/>
            <person name="Ptitsyn A."/>
            <person name="Khanna P."/>
            <person name="Romanova D.Y."/>
            <person name="Williams P."/>
            <person name="Greenwood S.J."/>
            <person name="Moroz L.L."/>
            <person name="Walt D.R."/>
            <person name="Bodnar A.G."/>
        </authorList>
    </citation>
    <scope>NUCLEOTIDE SEQUENCE</scope>
    <source>
        <strain evidence="2">GMGI-L3</strain>
    </source>
</reference>
<evidence type="ECO:0000259" key="1">
    <source>
        <dbReference type="Pfam" id="PF13358"/>
    </source>
</evidence>
<dbReference type="InterPro" id="IPR038717">
    <property type="entry name" value="Tc1-like_DDE_dom"/>
</dbReference>
<dbReference type="Pfam" id="PF13358">
    <property type="entry name" value="DDE_3"/>
    <property type="match status" value="1"/>
</dbReference>
<accession>A0A8J5N2Z6</accession>
<dbReference type="GO" id="GO:0003676">
    <property type="term" value="F:nucleic acid binding"/>
    <property type="evidence" value="ECO:0007669"/>
    <property type="project" value="InterPro"/>
</dbReference>
<dbReference type="GO" id="GO:0004519">
    <property type="term" value="F:endonuclease activity"/>
    <property type="evidence" value="ECO:0007669"/>
    <property type="project" value="UniProtKB-KW"/>
</dbReference>
<comment type="caution">
    <text evidence="2">The sequence shown here is derived from an EMBL/GenBank/DDBJ whole genome shotgun (WGS) entry which is preliminary data.</text>
</comment>
<protein>
    <submittedName>
        <fullName evidence="2">Putative DDE superfamily endonuclease domain-containing protein 51</fullName>
    </submittedName>
</protein>
<name>A0A8J5N2Z6_HOMAM</name>
<keyword evidence="2" id="KW-0378">Hydrolase</keyword>
<dbReference type="Proteomes" id="UP000747542">
    <property type="component" value="Unassembled WGS sequence"/>
</dbReference>
<evidence type="ECO:0000313" key="3">
    <source>
        <dbReference type="Proteomes" id="UP000747542"/>
    </source>
</evidence>